<keyword evidence="3" id="KW-1185">Reference proteome</keyword>
<name>A0A8H6YDB3_9AGAR</name>
<feature type="compositionally biased region" description="Low complexity" evidence="1">
    <location>
        <begin position="128"/>
        <end position="173"/>
    </location>
</feature>
<dbReference type="EMBL" id="JACAZI010000007">
    <property type="protein sequence ID" value="KAF7355940.1"/>
    <property type="molecule type" value="Genomic_DNA"/>
</dbReference>
<sequence length="233" mass="24913">MFSLLMRLFCCGARPRTPPDVQSTVIPNEHSRLLDDDESPAVVVDHQTLDDRLVTIVRAKEGKMVSVSARTPFILHDAEQEQLPSTSNASAGGVQTHVNVSRRPPVLTMTPARAQSQGSLNLHSDTYSQSRHSSHSGSRSSSRQPPALRSQSTHSSNSAHHSTTSGPASTSASDTRAGKALDANEWFVESESEFSAAEDEPSSGATPTATAQPAAVVRSPPADMRGIAFDWDD</sequence>
<dbReference type="AlphaFoldDB" id="A0A8H6YDB3"/>
<proteinExistence type="predicted"/>
<feature type="compositionally biased region" description="Low complexity" evidence="1">
    <location>
        <begin position="202"/>
        <end position="215"/>
    </location>
</feature>
<feature type="compositionally biased region" description="Polar residues" evidence="1">
    <location>
        <begin position="113"/>
        <end position="127"/>
    </location>
</feature>
<evidence type="ECO:0000256" key="1">
    <source>
        <dbReference type="SAM" id="MobiDB-lite"/>
    </source>
</evidence>
<comment type="caution">
    <text evidence="2">The sequence shown here is derived from an EMBL/GenBank/DDBJ whole genome shotgun (WGS) entry which is preliminary data.</text>
</comment>
<accession>A0A8H6YDB3</accession>
<dbReference type="OrthoDB" id="3227079at2759"/>
<reference evidence="2" key="1">
    <citation type="submission" date="2020-05" db="EMBL/GenBank/DDBJ databases">
        <title>Mycena genomes resolve the evolution of fungal bioluminescence.</title>
        <authorList>
            <person name="Tsai I.J."/>
        </authorList>
    </citation>
    <scope>NUCLEOTIDE SEQUENCE</scope>
    <source>
        <strain evidence="2">CCC161011</strain>
    </source>
</reference>
<protein>
    <submittedName>
        <fullName evidence="2">Uncharacterized protein</fullName>
    </submittedName>
</protein>
<evidence type="ECO:0000313" key="2">
    <source>
        <dbReference type="EMBL" id="KAF7355940.1"/>
    </source>
</evidence>
<dbReference type="Proteomes" id="UP000620124">
    <property type="component" value="Unassembled WGS sequence"/>
</dbReference>
<organism evidence="2 3">
    <name type="scientific">Mycena venus</name>
    <dbReference type="NCBI Taxonomy" id="2733690"/>
    <lineage>
        <taxon>Eukaryota</taxon>
        <taxon>Fungi</taxon>
        <taxon>Dikarya</taxon>
        <taxon>Basidiomycota</taxon>
        <taxon>Agaricomycotina</taxon>
        <taxon>Agaricomycetes</taxon>
        <taxon>Agaricomycetidae</taxon>
        <taxon>Agaricales</taxon>
        <taxon>Marasmiineae</taxon>
        <taxon>Mycenaceae</taxon>
        <taxon>Mycena</taxon>
    </lineage>
</organism>
<evidence type="ECO:0000313" key="3">
    <source>
        <dbReference type="Proteomes" id="UP000620124"/>
    </source>
</evidence>
<feature type="region of interest" description="Disordered" evidence="1">
    <location>
        <begin position="82"/>
        <end position="233"/>
    </location>
</feature>
<feature type="compositionally biased region" description="Acidic residues" evidence="1">
    <location>
        <begin position="188"/>
        <end position="201"/>
    </location>
</feature>
<gene>
    <name evidence="2" type="ORF">MVEN_00923200</name>
</gene>